<proteinExistence type="predicted"/>
<dbReference type="CDD" id="cd01949">
    <property type="entry name" value="GGDEF"/>
    <property type="match status" value="1"/>
</dbReference>
<dbReference type="PROSITE" id="PS50110">
    <property type="entry name" value="RESPONSE_REGULATORY"/>
    <property type="match status" value="1"/>
</dbReference>
<gene>
    <name evidence="7" type="ORF">E4634_20710</name>
</gene>
<dbReference type="SMART" id="SM00448">
    <property type="entry name" value="REC"/>
    <property type="match status" value="1"/>
</dbReference>
<evidence type="ECO:0000256" key="2">
    <source>
        <dbReference type="ARBA" id="ARBA00012528"/>
    </source>
</evidence>
<evidence type="ECO:0000256" key="4">
    <source>
        <dbReference type="PROSITE-ProRule" id="PRU00169"/>
    </source>
</evidence>
<dbReference type="FunFam" id="3.30.70.270:FF:000001">
    <property type="entry name" value="Diguanylate cyclase domain protein"/>
    <property type="match status" value="1"/>
</dbReference>
<comment type="caution">
    <text evidence="7">The sequence shown here is derived from an EMBL/GenBank/DDBJ whole genome shotgun (WGS) entry which is preliminary data.</text>
</comment>
<dbReference type="EMBL" id="SRLE01000018">
    <property type="protein sequence ID" value="TGD70827.1"/>
    <property type="molecule type" value="Genomic_DNA"/>
</dbReference>
<feature type="modified residue" description="4-aspartylphosphate" evidence="4">
    <location>
        <position position="54"/>
    </location>
</feature>
<reference evidence="7 8" key="1">
    <citation type="submission" date="2019-04" db="EMBL/GenBank/DDBJ databases">
        <title>Taxonomy of novel Haliea sp. from mangrove soil of West Coast of India.</title>
        <authorList>
            <person name="Verma A."/>
            <person name="Kumar P."/>
            <person name="Krishnamurthi S."/>
        </authorList>
    </citation>
    <scope>NUCLEOTIDE SEQUENCE [LARGE SCALE GENOMIC DNA]</scope>
    <source>
        <strain evidence="7 8">SAOS-164</strain>
    </source>
</reference>
<dbReference type="PANTHER" id="PTHR45138">
    <property type="entry name" value="REGULATORY COMPONENTS OF SENSORY TRANSDUCTION SYSTEM"/>
    <property type="match status" value="1"/>
</dbReference>
<dbReference type="GO" id="GO:0052621">
    <property type="term" value="F:diguanylate cyclase activity"/>
    <property type="evidence" value="ECO:0007669"/>
    <property type="project" value="UniProtKB-EC"/>
</dbReference>
<dbReference type="GO" id="GO:0043709">
    <property type="term" value="P:cell adhesion involved in single-species biofilm formation"/>
    <property type="evidence" value="ECO:0007669"/>
    <property type="project" value="TreeGrafter"/>
</dbReference>
<comment type="cofactor">
    <cofactor evidence="1">
        <name>Mg(2+)</name>
        <dbReference type="ChEBI" id="CHEBI:18420"/>
    </cofactor>
</comment>
<dbReference type="Gene3D" id="3.30.70.270">
    <property type="match status" value="1"/>
</dbReference>
<evidence type="ECO:0000313" key="8">
    <source>
        <dbReference type="Proteomes" id="UP000298050"/>
    </source>
</evidence>
<dbReference type="Pfam" id="PF00072">
    <property type="entry name" value="Response_reg"/>
    <property type="match status" value="1"/>
</dbReference>
<dbReference type="InterPro" id="IPR029787">
    <property type="entry name" value="Nucleotide_cyclase"/>
</dbReference>
<evidence type="ECO:0000259" key="5">
    <source>
        <dbReference type="PROSITE" id="PS50110"/>
    </source>
</evidence>
<keyword evidence="4" id="KW-0597">Phosphoprotein</keyword>
<dbReference type="GO" id="GO:1902201">
    <property type="term" value="P:negative regulation of bacterial-type flagellum-dependent cell motility"/>
    <property type="evidence" value="ECO:0007669"/>
    <property type="project" value="TreeGrafter"/>
</dbReference>
<protein>
    <recommendedName>
        <fullName evidence="2">diguanylate cyclase</fullName>
        <ecNumber evidence="2">2.7.7.65</ecNumber>
    </recommendedName>
</protein>
<dbReference type="SUPFAM" id="SSF52172">
    <property type="entry name" value="CheY-like"/>
    <property type="match status" value="1"/>
</dbReference>
<name>A0A4Z0LUF2_9GAMM</name>
<dbReference type="OrthoDB" id="9812260at2"/>
<dbReference type="Pfam" id="PF00990">
    <property type="entry name" value="GGDEF"/>
    <property type="match status" value="1"/>
</dbReference>
<dbReference type="PROSITE" id="PS50887">
    <property type="entry name" value="GGDEF"/>
    <property type="match status" value="1"/>
</dbReference>
<evidence type="ECO:0000259" key="6">
    <source>
        <dbReference type="PROSITE" id="PS50887"/>
    </source>
</evidence>
<dbReference type="InterPro" id="IPR043128">
    <property type="entry name" value="Rev_trsase/Diguanyl_cyclase"/>
</dbReference>
<dbReference type="RefSeq" id="WP_135446591.1">
    <property type="nucleotide sequence ID" value="NZ_SRLE01000018.1"/>
</dbReference>
<sequence>MHCKRVMIVDDSPQCVLVLSSMLRREGLEVSFALSGEEALELMRQQPVDVLLLDIDLEGMNGIEVCRAVKREPEWADTPIIFVTGHESEEVQLEALGAGGADFISKPFSPAVTRARVRNQLAIKTMTDRLKNLAAVDPLTGLANRRQFDERLEQEWFRAMRDRAPLALIMLDVDHFKRFNDTYGHTRGDECLARLAGCMRQSARRASDLVARYGGEEFAIILPGMDAEQVVGWTRRLQELVVEQGIVHEGSELGVVTISAGMIAQVPVEGEGGPATLLQAADQALYAAKNAGRNCASAHQDMLAKVV</sequence>
<feature type="domain" description="GGDEF" evidence="6">
    <location>
        <begin position="164"/>
        <end position="301"/>
    </location>
</feature>
<organism evidence="7 8">
    <name type="scientific">Mangrovimicrobium sediminis</name>
    <dbReference type="NCBI Taxonomy" id="2562682"/>
    <lineage>
        <taxon>Bacteria</taxon>
        <taxon>Pseudomonadati</taxon>
        <taxon>Pseudomonadota</taxon>
        <taxon>Gammaproteobacteria</taxon>
        <taxon>Cellvibrionales</taxon>
        <taxon>Halieaceae</taxon>
        <taxon>Mangrovimicrobium</taxon>
    </lineage>
</organism>
<dbReference type="EC" id="2.7.7.65" evidence="2"/>
<evidence type="ECO:0000256" key="3">
    <source>
        <dbReference type="ARBA" id="ARBA00034247"/>
    </source>
</evidence>
<comment type="catalytic activity">
    <reaction evidence="3">
        <text>2 GTP = 3',3'-c-di-GMP + 2 diphosphate</text>
        <dbReference type="Rhea" id="RHEA:24898"/>
        <dbReference type="ChEBI" id="CHEBI:33019"/>
        <dbReference type="ChEBI" id="CHEBI:37565"/>
        <dbReference type="ChEBI" id="CHEBI:58805"/>
        <dbReference type="EC" id="2.7.7.65"/>
    </reaction>
</comment>
<dbReference type="InterPro" id="IPR001789">
    <property type="entry name" value="Sig_transdc_resp-reg_receiver"/>
</dbReference>
<dbReference type="InterPro" id="IPR050469">
    <property type="entry name" value="Diguanylate_Cyclase"/>
</dbReference>
<dbReference type="SMART" id="SM00267">
    <property type="entry name" value="GGDEF"/>
    <property type="match status" value="1"/>
</dbReference>
<dbReference type="PANTHER" id="PTHR45138:SF9">
    <property type="entry name" value="DIGUANYLATE CYCLASE DGCM-RELATED"/>
    <property type="match status" value="1"/>
</dbReference>
<evidence type="ECO:0000256" key="1">
    <source>
        <dbReference type="ARBA" id="ARBA00001946"/>
    </source>
</evidence>
<dbReference type="SUPFAM" id="SSF55073">
    <property type="entry name" value="Nucleotide cyclase"/>
    <property type="match status" value="1"/>
</dbReference>
<dbReference type="InterPro" id="IPR000160">
    <property type="entry name" value="GGDEF_dom"/>
</dbReference>
<dbReference type="AlphaFoldDB" id="A0A4Z0LUF2"/>
<dbReference type="Gene3D" id="3.40.50.2300">
    <property type="match status" value="1"/>
</dbReference>
<dbReference type="Proteomes" id="UP000298050">
    <property type="component" value="Unassembled WGS sequence"/>
</dbReference>
<dbReference type="InterPro" id="IPR011006">
    <property type="entry name" value="CheY-like_superfamily"/>
</dbReference>
<accession>A0A4Z0LUF2</accession>
<feature type="domain" description="Response regulatory" evidence="5">
    <location>
        <begin position="5"/>
        <end position="121"/>
    </location>
</feature>
<keyword evidence="8" id="KW-1185">Reference proteome</keyword>
<dbReference type="GO" id="GO:0005886">
    <property type="term" value="C:plasma membrane"/>
    <property type="evidence" value="ECO:0007669"/>
    <property type="project" value="TreeGrafter"/>
</dbReference>
<dbReference type="GO" id="GO:0000160">
    <property type="term" value="P:phosphorelay signal transduction system"/>
    <property type="evidence" value="ECO:0007669"/>
    <property type="project" value="InterPro"/>
</dbReference>
<evidence type="ECO:0000313" key="7">
    <source>
        <dbReference type="EMBL" id="TGD70827.1"/>
    </source>
</evidence>